<reference evidence="5 6" key="1">
    <citation type="journal article" date="2012" name="PLoS Pathog.">
        <title>Diverse lifestyles and strategies of plant pathogenesis encoded in the genomes of eighteen Dothideomycetes fungi.</title>
        <authorList>
            <person name="Ohm R.A."/>
            <person name="Feau N."/>
            <person name="Henrissat B."/>
            <person name="Schoch C.L."/>
            <person name="Horwitz B.A."/>
            <person name="Barry K.W."/>
            <person name="Condon B.J."/>
            <person name="Copeland A.C."/>
            <person name="Dhillon B."/>
            <person name="Glaser F."/>
            <person name="Hesse C.N."/>
            <person name="Kosti I."/>
            <person name="LaButti K."/>
            <person name="Lindquist E.A."/>
            <person name="Lucas S."/>
            <person name="Salamov A.A."/>
            <person name="Bradshaw R.E."/>
            <person name="Ciuffetti L."/>
            <person name="Hamelin R.C."/>
            <person name="Kema G.H.J."/>
            <person name="Lawrence C."/>
            <person name="Scott J.A."/>
            <person name="Spatafora J.W."/>
            <person name="Turgeon B.G."/>
            <person name="de Wit P.J.G.M."/>
            <person name="Zhong S."/>
            <person name="Goodwin S.B."/>
            <person name="Grigoriev I.V."/>
        </authorList>
    </citation>
    <scope>NUCLEOTIDE SEQUENCE [LARGE SCALE GENOMIC DNA]</scope>
    <source>
        <strain evidence="6">28A</strain>
    </source>
</reference>
<name>R0IVT1_EXST2</name>
<evidence type="ECO:0000256" key="2">
    <source>
        <dbReference type="ARBA" id="ARBA00011245"/>
    </source>
</evidence>
<evidence type="ECO:0000313" key="6">
    <source>
        <dbReference type="Proteomes" id="UP000016935"/>
    </source>
</evidence>
<feature type="domain" description="Enoyl reductase (ER)" evidence="4">
    <location>
        <begin position="10"/>
        <end position="348"/>
    </location>
</feature>
<dbReference type="PANTHER" id="PTHR45348:SF7">
    <property type="entry name" value="ZINC BINDING OXIDOREDUCTASE, PUTATIVE-RELATED"/>
    <property type="match status" value="1"/>
</dbReference>
<dbReference type="STRING" id="671987.R0IVT1"/>
<dbReference type="Pfam" id="PF00107">
    <property type="entry name" value="ADH_zinc_N"/>
    <property type="match status" value="1"/>
</dbReference>
<evidence type="ECO:0000259" key="4">
    <source>
        <dbReference type="SMART" id="SM00829"/>
    </source>
</evidence>
<dbReference type="SUPFAM" id="SSF51735">
    <property type="entry name" value="NAD(P)-binding Rossmann-fold domains"/>
    <property type="match status" value="1"/>
</dbReference>
<keyword evidence="3" id="KW-0560">Oxidoreductase</keyword>
<dbReference type="HOGENOM" id="CLU_026673_16_3_1"/>
<comment type="subunit">
    <text evidence="2">Monomer.</text>
</comment>
<dbReference type="Gene3D" id="3.40.50.720">
    <property type="entry name" value="NAD(P)-binding Rossmann-like Domain"/>
    <property type="match status" value="1"/>
</dbReference>
<dbReference type="CDD" id="cd08249">
    <property type="entry name" value="enoyl_reductase_like"/>
    <property type="match status" value="1"/>
</dbReference>
<dbReference type="Pfam" id="PF08240">
    <property type="entry name" value="ADH_N"/>
    <property type="match status" value="1"/>
</dbReference>
<proteinExistence type="inferred from homology"/>
<dbReference type="InterPro" id="IPR036291">
    <property type="entry name" value="NAD(P)-bd_dom_sf"/>
</dbReference>
<dbReference type="OrthoDB" id="10257049at2759"/>
<sequence>MSSAIDKALFVTEDAKFIVEDKIAHEDAAPNELLIEVHYSGVNPADIRHSTHLGICSTVLGNDFSGRVTKAPPSSEFQQGDIVAGYTPSGVGRPKKYGTHQGHLAVPEDMVFKVPSNLPEPHAAALTVVAMTAADVIHNLFKFPLPTNPTDISSPILIWGASSAVGLSAVQLARAAGCKNIFVTASPTRHELLRTLGATETFDYSSPTVTNDIASAVSALGRGSITHALDAAGTMSNPSSSDLLIQCVSPSAMLVSVVLRQDKRFRLPMATSNTEFIIRPPGTPAPITIPARAAEHWNAWKALHWIVENYGKEFSLPSVNVLQVTAEEALEVLFAVVDGKRGFGKTVLQHPFK</sequence>
<dbReference type="Proteomes" id="UP000016935">
    <property type="component" value="Unassembled WGS sequence"/>
</dbReference>
<dbReference type="Gene3D" id="3.90.180.10">
    <property type="entry name" value="Medium-chain alcohol dehydrogenases, catalytic domain"/>
    <property type="match status" value="1"/>
</dbReference>
<dbReference type="InterPro" id="IPR011032">
    <property type="entry name" value="GroES-like_sf"/>
</dbReference>
<dbReference type="InterPro" id="IPR047122">
    <property type="entry name" value="Trans-enoyl_RdTase-like"/>
</dbReference>
<evidence type="ECO:0000313" key="5">
    <source>
        <dbReference type="EMBL" id="EOA88706.1"/>
    </source>
</evidence>
<reference evidence="5 6" key="2">
    <citation type="journal article" date="2013" name="PLoS Genet.">
        <title>Comparative genome structure, secondary metabolite, and effector coding capacity across Cochliobolus pathogens.</title>
        <authorList>
            <person name="Condon B.J."/>
            <person name="Leng Y."/>
            <person name="Wu D."/>
            <person name="Bushley K.E."/>
            <person name="Ohm R.A."/>
            <person name="Otillar R."/>
            <person name="Martin J."/>
            <person name="Schackwitz W."/>
            <person name="Grimwood J."/>
            <person name="MohdZainudin N."/>
            <person name="Xue C."/>
            <person name="Wang R."/>
            <person name="Manning V.A."/>
            <person name="Dhillon B."/>
            <person name="Tu Z.J."/>
            <person name="Steffenson B.J."/>
            <person name="Salamov A."/>
            <person name="Sun H."/>
            <person name="Lowry S."/>
            <person name="LaButti K."/>
            <person name="Han J."/>
            <person name="Copeland A."/>
            <person name="Lindquist E."/>
            <person name="Barry K."/>
            <person name="Schmutz J."/>
            <person name="Baker S.E."/>
            <person name="Ciuffetti L.M."/>
            <person name="Grigoriev I.V."/>
            <person name="Zhong S."/>
            <person name="Turgeon B.G."/>
        </authorList>
    </citation>
    <scope>NUCLEOTIDE SEQUENCE [LARGE SCALE GENOMIC DNA]</scope>
    <source>
        <strain evidence="6">28A</strain>
    </source>
</reference>
<protein>
    <recommendedName>
        <fullName evidence="4">Enoyl reductase (ER) domain-containing protein</fullName>
    </recommendedName>
</protein>
<accession>R0IVT1</accession>
<dbReference type="GO" id="GO:0016651">
    <property type="term" value="F:oxidoreductase activity, acting on NAD(P)H"/>
    <property type="evidence" value="ECO:0007669"/>
    <property type="project" value="InterPro"/>
</dbReference>
<dbReference type="GeneID" id="19404317"/>
<dbReference type="eggNOG" id="KOG1198">
    <property type="taxonomic scope" value="Eukaryota"/>
</dbReference>
<evidence type="ECO:0000256" key="3">
    <source>
        <dbReference type="ARBA" id="ARBA00023002"/>
    </source>
</evidence>
<dbReference type="InterPro" id="IPR013149">
    <property type="entry name" value="ADH-like_C"/>
</dbReference>
<dbReference type="AlphaFoldDB" id="R0IVT1"/>
<organism evidence="5 6">
    <name type="scientific">Exserohilum turcicum (strain 28A)</name>
    <name type="common">Northern leaf blight fungus</name>
    <name type="synonym">Setosphaeria turcica</name>
    <dbReference type="NCBI Taxonomy" id="671987"/>
    <lineage>
        <taxon>Eukaryota</taxon>
        <taxon>Fungi</taxon>
        <taxon>Dikarya</taxon>
        <taxon>Ascomycota</taxon>
        <taxon>Pezizomycotina</taxon>
        <taxon>Dothideomycetes</taxon>
        <taxon>Pleosporomycetidae</taxon>
        <taxon>Pleosporales</taxon>
        <taxon>Pleosporineae</taxon>
        <taxon>Pleosporaceae</taxon>
        <taxon>Exserohilum</taxon>
    </lineage>
</organism>
<gene>
    <name evidence="5" type="ORF">SETTUDRAFT_38036</name>
</gene>
<comment type="similarity">
    <text evidence="1">Belongs to the zinc-containing alcohol dehydrogenase family.</text>
</comment>
<dbReference type="InterPro" id="IPR020843">
    <property type="entry name" value="ER"/>
</dbReference>
<dbReference type="InterPro" id="IPR013154">
    <property type="entry name" value="ADH-like_N"/>
</dbReference>
<evidence type="ECO:0000256" key="1">
    <source>
        <dbReference type="ARBA" id="ARBA00008072"/>
    </source>
</evidence>
<dbReference type="PANTHER" id="PTHR45348">
    <property type="entry name" value="HYPOTHETICAL OXIDOREDUCTASE (EUROFUNG)"/>
    <property type="match status" value="1"/>
</dbReference>
<dbReference type="RefSeq" id="XP_008023316.1">
    <property type="nucleotide sequence ID" value="XM_008025125.1"/>
</dbReference>
<dbReference type="EMBL" id="KB908526">
    <property type="protein sequence ID" value="EOA88706.1"/>
    <property type="molecule type" value="Genomic_DNA"/>
</dbReference>
<keyword evidence="6" id="KW-1185">Reference proteome</keyword>
<dbReference type="SMART" id="SM00829">
    <property type="entry name" value="PKS_ER"/>
    <property type="match status" value="1"/>
</dbReference>
<dbReference type="SUPFAM" id="SSF50129">
    <property type="entry name" value="GroES-like"/>
    <property type="match status" value="1"/>
</dbReference>